<organism evidence="3 4">
    <name type="scientific">Flaviaesturariibacter aridisoli</name>
    <dbReference type="NCBI Taxonomy" id="2545761"/>
    <lineage>
        <taxon>Bacteria</taxon>
        <taxon>Pseudomonadati</taxon>
        <taxon>Bacteroidota</taxon>
        <taxon>Chitinophagia</taxon>
        <taxon>Chitinophagales</taxon>
        <taxon>Chitinophagaceae</taxon>
        <taxon>Flaviaestuariibacter</taxon>
    </lineage>
</organism>
<gene>
    <name evidence="3" type="ORF">E0486_06520</name>
</gene>
<reference evidence="3 4" key="1">
    <citation type="submission" date="2019-03" db="EMBL/GenBank/DDBJ databases">
        <authorList>
            <person name="Kim M.K.M."/>
        </authorList>
    </citation>
    <scope>NUCLEOTIDE SEQUENCE [LARGE SCALE GENOMIC DNA]</scope>
    <source>
        <strain evidence="3 4">17J68-15</strain>
    </source>
</reference>
<evidence type="ECO:0000313" key="3">
    <source>
        <dbReference type="EMBL" id="TCZ73322.1"/>
    </source>
</evidence>
<feature type="domain" description="Plasmid pRiA4b Orf3-like" evidence="2">
    <location>
        <begin position="7"/>
        <end position="134"/>
    </location>
</feature>
<dbReference type="Pfam" id="PF07929">
    <property type="entry name" value="PRiA4_ORF3"/>
    <property type="match status" value="1"/>
</dbReference>
<name>A0A4V6P679_9BACT</name>
<dbReference type="SUPFAM" id="SSF159941">
    <property type="entry name" value="MM3350-like"/>
    <property type="match status" value="1"/>
</dbReference>
<keyword evidence="4" id="KW-1185">Reference proteome</keyword>
<dbReference type="EMBL" id="SKFH01000007">
    <property type="protein sequence ID" value="TCZ73322.1"/>
    <property type="molecule type" value="Genomic_DNA"/>
</dbReference>
<dbReference type="RefSeq" id="WP_131851341.1">
    <property type="nucleotide sequence ID" value="NZ_SKFH01000007.1"/>
</dbReference>
<proteinExistence type="predicted"/>
<dbReference type="InterPro" id="IPR024047">
    <property type="entry name" value="MM3350-like_sf"/>
</dbReference>
<evidence type="ECO:0000256" key="1">
    <source>
        <dbReference type="SAM" id="MobiDB-lite"/>
    </source>
</evidence>
<evidence type="ECO:0000313" key="4">
    <source>
        <dbReference type="Proteomes" id="UP000295164"/>
    </source>
</evidence>
<comment type="caution">
    <text evidence="3">The sequence shown here is derived from an EMBL/GenBank/DDBJ whole genome shotgun (WGS) entry which is preliminary data.</text>
</comment>
<evidence type="ECO:0000259" key="2">
    <source>
        <dbReference type="Pfam" id="PF07929"/>
    </source>
</evidence>
<dbReference type="OrthoDB" id="666725at2"/>
<sequence length="189" mass="21627">MAILKFRVQYEEDDSVYRDIAIRHTHSFFQLHDAILKSFEFDNKHGATFYRSNDNWQRGREISLEHYDRPYRMAPLLMKDVTIGSEIKDPNQRFVYVYDFNKNWTFLVSLIGVSKEENPKVSYPATVRTEGIAPSQYGAKSLLGERFADVEEKYDLSKDAEGFGTEGDEGTTSDDAGGADDHAGGEEEF</sequence>
<dbReference type="InterPro" id="IPR012912">
    <property type="entry name" value="Plasmid_pRiA4b_Orf3-like"/>
</dbReference>
<dbReference type="Proteomes" id="UP000295164">
    <property type="component" value="Unassembled WGS sequence"/>
</dbReference>
<dbReference type="AlphaFoldDB" id="A0A4V6P679"/>
<protein>
    <recommendedName>
        <fullName evidence="2">Plasmid pRiA4b Orf3-like domain-containing protein</fullName>
    </recommendedName>
</protein>
<feature type="compositionally biased region" description="Basic and acidic residues" evidence="1">
    <location>
        <begin position="179"/>
        <end position="189"/>
    </location>
</feature>
<feature type="region of interest" description="Disordered" evidence="1">
    <location>
        <begin position="158"/>
        <end position="189"/>
    </location>
</feature>
<dbReference type="Gene3D" id="3.10.290.30">
    <property type="entry name" value="MM3350-like"/>
    <property type="match status" value="1"/>
</dbReference>
<accession>A0A4V6P679</accession>